<proteinExistence type="predicted"/>
<keyword evidence="2" id="KW-1185">Reference proteome</keyword>
<name>A0A3M8DNH6_9BACL</name>
<dbReference type="AlphaFoldDB" id="A0A3M8DNH6"/>
<comment type="caution">
    <text evidence="1">The sequence shown here is derived from an EMBL/GenBank/DDBJ whole genome shotgun (WGS) entry which is preliminary data.</text>
</comment>
<dbReference type="EMBL" id="RHHQ01000008">
    <property type="protein sequence ID" value="RNB89628.1"/>
    <property type="molecule type" value="Genomic_DNA"/>
</dbReference>
<reference evidence="1 2" key="1">
    <citation type="submission" date="2018-10" db="EMBL/GenBank/DDBJ databases">
        <title>Phylogenomics of Brevibacillus.</title>
        <authorList>
            <person name="Dunlap C."/>
        </authorList>
    </citation>
    <scope>NUCLEOTIDE SEQUENCE [LARGE SCALE GENOMIC DNA]</scope>
    <source>
        <strain evidence="1 2">JCM 15716</strain>
    </source>
</reference>
<protein>
    <submittedName>
        <fullName evidence="1">Uncharacterized protein</fullName>
    </submittedName>
</protein>
<sequence length="59" mass="6648">MFSGYRPNHRVIDDYLTSGTHHYYDKEIVQIKGSSSKTLLSLNTKLASEVMTGKSEQNA</sequence>
<evidence type="ECO:0000313" key="1">
    <source>
        <dbReference type="EMBL" id="RNB89628.1"/>
    </source>
</evidence>
<dbReference type="Proteomes" id="UP000271031">
    <property type="component" value="Unassembled WGS sequence"/>
</dbReference>
<gene>
    <name evidence="1" type="ORF">EDM56_10615</name>
</gene>
<evidence type="ECO:0000313" key="2">
    <source>
        <dbReference type="Proteomes" id="UP000271031"/>
    </source>
</evidence>
<organism evidence="1 2">
    <name type="scientific">Brevibacillus fluminis</name>
    <dbReference type="NCBI Taxonomy" id="511487"/>
    <lineage>
        <taxon>Bacteria</taxon>
        <taxon>Bacillati</taxon>
        <taxon>Bacillota</taxon>
        <taxon>Bacilli</taxon>
        <taxon>Bacillales</taxon>
        <taxon>Paenibacillaceae</taxon>
        <taxon>Brevibacillus</taxon>
    </lineage>
</organism>
<accession>A0A3M8DNH6</accession>